<keyword evidence="3" id="KW-1185">Reference proteome</keyword>
<evidence type="ECO:0000313" key="3">
    <source>
        <dbReference type="Proteomes" id="UP000235672"/>
    </source>
</evidence>
<feature type="region of interest" description="Disordered" evidence="1">
    <location>
        <begin position="1"/>
        <end position="39"/>
    </location>
</feature>
<dbReference type="AlphaFoldDB" id="A0A2J6Q0S3"/>
<sequence>MDELRPHNGPVVGGGWWCGRDHARQRPPSKASPGYQLSSSASIYPDPKYTLPAPHATRPFVAPACPSITDSQAPSFIRKIPKHGVTGQSPDQRPPQTVVVGTMAGSVDEQPKKAYNVSMRAFTVKPPFGAPDLRWR</sequence>
<dbReference type="EMBL" id="KZ613488">
    <property type="protein sequence ID" value="PMD19786.1"/>
    <property type="molecule type" value="Genomic_DNA"/>
</dbReference>
<reference evidence="2 3" key="1">
    <citation type="submission" date="2016-05" db="EMBL/GenBank/DDBJ databases">
        <title>A degradative enzymes factory behind the ericoid mycorrhizal symbiosis.</title>
        <authorList>
            <consortium name="DOE Joint Genome Institute"/>
            <person name="Martino E."/>
            <person name="Morin E."/>
            <person name="Grelet G."/>
            <person name="Kuo A."/>
            <person name="Kohler A."/>
            <person name="Daghino S."/>
            <person name="Barry K."/>
            <person name="Choi C."/>
            <person name="Cichocki N."/>
            <person name="Clum A."/>
            <person name="Copeland A."/>
            <person name="Hainaut M."/>
            <person name="Haridas S."/>
            <person name="Labutti K."/>
            <person name="Lindquist E."/>
            <person name="Lipzen A."/>
            <person name="Khouja H.-R."/>
            <person name="Murat C."/>
            <person name="Ohm R."/>
            <person name="Olson A."/>
            <person name="Spatafora J."/>
            <person name="Veneault-Fourrey C."/>
            <person name="Henrissat B."/>
            <person name="Grigoriev I."/>
            <person name="Martin F."/>
            <person name="Perotto S."/>
        </authorList>
    </citation>
    <scope>NUCLEOTIDE SEQUENCE [LARGE SCALE GENOMIC DNA]</scope>
    <source>
        <strain evidence="2 3">UAMH 7357</strain>
    </source>
</reference>
<gene>
    <name evidence="2" type="ORF">NA56DRAFT_705500</name>
</gene>
<evidence type="ECO:0000256" key="1">
    <source>
        <dbReference type="SAM" id="MobiDB-lite"/>
    </source>
</evidence>
<evidence type="ECO:0000313" key="2">
    <source>
        <dbReference type="EMBL" id="PMD19786.1"/>
    </source>
</evidence>
<dbReference type="Proteomes" id="UP000235672">
    <property type="component" value="Unassembled WGS sequence"/>
</dbReference>
<protein>
    <submittedName>
        <fullName evidence="2">Uncharacterized protein</fullName>
    </submittedName>
</protein>
<proteinExistence type="predicted"/>
<accession>A0A2J6Q0S3</accession>
<organism evidence="2 3">
    <name type="scientific">Hyaloscypha hepaticicola</name>
    <dbReference type="NCBI Taxonomy" id="2082293"/>
    <lineage>
        <taxon>Eukaryota</taxon>
        <taxon>Fungi</taxon>
        <taxon>Dikarya</taxon>
        <taxon>Ascomycota</taxon>
        <taxon>Pezizomycotina</taxon>
        <taxon>Leotiomycetes</taxon>
        <taxon>Helotiales</taxon>
        <taxon>Hyaloscyphaceae</taxon>
        <taxon>Hyaloscypha</taxon>
    </lineage>
</organism>
<name>A0A2J6Q0S3_9HELO</name>